<proteinExistence type="predicted"/>
<feature type="domain" description="RRM" evidence="6">
    <location>
        <begin position="85"/>
        <end position="163"/>
    </location>
</feature>
<evidence type="ECO:0000256" key="3">
    <source>
        <dbReference type="ARBA" id="ARBA00023242"/>
    </source>
</evidence>
<keyword evidence="2 4" id="KW-0694">RNA-binding</keyword>
<dbReference type="InterPro" id="IPR000504">
    <property type="entry name" value="RRM_dom"/>
</dbReference>
<feature type="region of interest" description="Disordered" evidence="5">
    <location>
        <begin position="368"/>
        <end position="393"/>
    </location>
</feature>
<protein>
    <recommendedName>
        <fullName evidence="6">RRM domain-containing protein</fullName>
    </recommendedName>
</protein>
<keyword evidence="3" id="KW-0539">Nucleus</keyword>
<dbReference type="AlphaFoldDB" id="A0AAU9V3W6"/>
<feature type="compositionally biased region" description="Acidic residues" evidence="5">
    <location>
        <begin position="368"/>
        <end position="387"/>
    </location>
</feature>
<organism evidence="7 8">
    <name type="scientific">Euphydryas editha</name>
    <name type="common">Edith's checkerspot</name>
    <dbReference type="NCBI Taxonomy" id="104508"/>
    <lineage>
        <taxon>Eukaryota</taxon>
        <taxon>Metazoa</taxon>
        <taxon>Ecdysozoa</taxon>
        <taxon>Arthropoda</taxon>
        <taxon>Hexapoda</taxon>
        <taxon>Insecta</taxon>
        <taxon>Pterygota</taxon>
        <taxon>Neoptera</taxon>
        <taxon>Endopterygota</taxon>
        <taxon>Lepidoptera</taxon>
        <taxon>Glossata</taxon>
        <taxon>Ditrysia</taxon>
        <taxon>Papilionoidea</taxon>
        <taxon>Nymphalidae</taxon>
        <taxon>Nymphalinae</taxon>
        <taxon>Euphydryas</taxon>
    </lineage>
</organism>
<sequence>MEESVALDSTKQKQFVKSVRGIKKLLKKNSKKVKELGPTKELGQKEKKEKPKPTPKPVSKSEEKNEVKKDVKKSNIKKSEKRKRGLVYLSHIPHGFYEHQMTEYFKQFGVVTNARVIRSKHTGNSKGYAFVEFKEPAVAEIVADTMNNYLMGKRLIKAVYIPPEKQRLHAMRKKWSFKNNPGSEQRLKIRKALNAEKNDKQELLIAKNLLSNLSNTKEKLRKLGIDYDFFVPVDVPEALNELVQKSMVDVNITTNTVELKKKIKVEEKENKSDVTKSKSTDVKNNVIVLKKENNKNKNDIKSNQKQQLKENINKNQNLVQGKDKIKKLHKQEKSTEVSKKVPENFIKINKSDSDSVDFDSDAFEEIINNDDDDLSSDDQSDVDDLSSDDTHGFNEVVQKSNSVKEKIKPTVAIKEKAKSKIVVNSKQGKGVVKNVPEKRKNTSSAPVTPKKVKFEKQNKKTLNKIVKTRK</sequence>
<dbReference type="InterPro" id="IPR035979">
    <property type="entry name" value="RBD_domain_sf"/>
</dbReference>
<dbReference type="GO" id="GO:0003723">
    <property type="term" value="F:RNA binding"/>
    <property type="evidence" value="ECO:0007669"/>
    <property type="project" value="UniProtKB-UniRule"/>
</dbReference>
<evidence type="ECO:0000256" key="2">
    <source>
        <dbReference type="ARBA" id="ARBA00022884"/>
    </source>
</evidence>
<name>A0AAU9V3W6_EUPED</name>
<dbReference type="CDD" id="cd12307">
    <property type="entry name" value="RRM_NIFK_like"/>
    <property type="match status" value="1"/>
</dbReference>
<evidence type="ECO:0000256" key="1">
    <source>
        <dbReference type="ARBA" id="ARBA00004604"/>
    </source>
</evidence>
<keyword evidence="8" id="KW-1185">Reference proteome</keyword>
<dbReference type="PROSITE" id="PS50102">
    <property type="entry name" value="RRM"/>
    <property type="match status" value="1"/>
</dbReference>
<feature type="compositionally biased region" description="Basic and acidic residues" evidence="5">
    <location>
        <begin position="32"/>
        <end position="52"/>
    </location>
</feature>
<feature type="region of interest" description="Disordered" evidence="5">
    <location>
        <begin position="1"/>
        <end position="76"/>
    </location>
</feature>
<evidence type="ECO:0000259" key="6">
    <source>
        <dbReference type="PROSITE" id="PS50102"/>
    </source>
</evidence>
<dbReference type="EMBL" id="CAKOGL010000028">
    <property type="protein sequence ID" value="CAH2105480.1"/>
    <property type="molecule type" value="Genomic_DNA"/>
</dbReference>
<feature type="compositionally biased region" description="Basic residues" evidence="5">
    <location>
        <begin position="20"/>
        <end position="31"/>
    </location>
</feature>
<feature type="region of interest" description="Disordered" evidence="5">
    <location>
        <begin position="425"/>
        <end position="451"/>
    </location>
</feature>
<dbReference type="SUPFAM" id="SSF54928">
    <property type="entry name" value="RNA-binding domain, RBD"/>
    <property type="match status" value="1"/>
</dbReference>
<evidence type="ECO:0000256" key="5">
    <source>
        <dbReference type="SAM" id="MobiDB-lite"/>
    </source>
</evidence>
<dbReference type="PANTHER" id="PTHR46754">
    <property type="entry name" value="MKI67 FHA DOMAIN-INTERACTING NUCLEOLAR PHOSPHOPROTEIN"/>
    <property type="match status" value="1"/>
</dbReference>
<dbReference type="Proteomes" id="UP001153954">
    <property type="component" value="Unassembled WGS sequence"/>
</dbReference>
<dbReference type="GO" id="GO:0005730">
    <property type="term" value="C:nucleolus"/>
    <property type="evidence" value="ECO:0007669"/>
    <property type="project" value="UniProtKB-SubCell"/>
</dbReference>
<reference evidence="7" key="1">
    <citation type="submission" date="2022-03" db="EMBL/GenBank/DDBJ databases">
        <authorList>
            <person name="Tunstrom K."/>
        </authorList>
    </citation>
    <scope>NUCLEOTIDE SEQUENCE</scope>
</reference>
<dbReference type="Gene3D" id="3.30.70.330">
    <property type="match status" value="1"/>
</dbReference>
<evidence type="ECO:0000313" key="8">
    <source>
        <dbReference type="Proteomes" id="UP001153954"/>
    </source>
</evidence>
<feature type="region of interest" description="Disordered" evidence="5">
    <location>
        <begin position="285"/>
        <end position="310"/>
    </location>
</feature>
<dbReference type="InterPro" id="IPR012677">
    <property type="entry name" value="Nucleotide-bd_a/b_plait_sf"/>
</dbReference>
<dbReference type="Pfam" id="PF00076">
    <property type="entry name" value="RRM_1"/>
    <property type="match status" value="1"/>
</dbReference>
<gene>
    <name evidence="7" type="ORF">EEDITHA_LOCUS19731</name>
</gene>
<feature type="compositionally biased region" description="Basic and acidic residues" evidence="5">
    <location>
        <begin position="289"/>
        <end position="310"/>
    </location>
</feature>
<accession>A0AAU9V3W6</accession>
<evidence type="ECO:0000256" key="4">
    <source>
        <dbReference type="PROSITE-ProRule" id="PRU00176"/>
    </source>
</evidence>
<comment type="subcellular location">
    <subcellularLocation>
        <location evidence="1">Nucleus</location>
        <location evidence="1">Nucleolus</location>
    </subcellularLocation>
</comment>
<dbReference type="SMART" id="SM00360">
    <property type="entry name" value="RRM"/>
    <property type="match status" value="1"/>
</dbReference>
<evidence type="ECO:0000313" key="7">
    <source>
        <dbReference type="EMBL" id="CAH2105480.1"/>
    </source>
</evidence>
<comment type="caution">
    <text evidence="7">The sequence shown here is derived from an EMBL/GenBank/DDBJ whole genome shotgun (WGS) entry which is preliminary data.</text>
</comment>
<feature type="compositionally biased region" description="Basic and acidic residues" evidence="5">
    <location>
        <begin position="59"/>
        <end position="73"/>
    </location>
</feature>